<accession>A0A074WL88</accession>
<protein>
    <submittedName>
        <fullName evidence="2">Uncharacterized protein</fullName>
    </submittedName>
</protein>
<dbReference type="HOGENOM" id="CLU_1749255_0_0_1"/>
<sequence>MAKKSRQELEKEVTALAKRLKTIEEEKKIGAESKPNLNVNLESKPDPQPESAPTTTSKEDLVTPETLEEYKQVLLALEKSKQLGKDLDTTLEILNKFEKLEAELISNRDRFEVSHLRLAIVALRAKFERLFATVLAHATGKDELINDAS</sequence>
<dbReference type="RefSeq" id="XP_013424752.1">
    <property type="nucleotide sequence ID" value="XM_013569298.1"/>
</dbReference>
<gene>
    <name evidence="2" type="ORF">M436DRAFT_84653</name>
</gene>
<evidence type="ECO:0000256" key="1">
    <source>
        <dbReference type="SAM" id="MobiDB-lite"/>
    </source>
</evidence>
<reference evidence="2 3" key="1">
    <citation type="journal article" date="2014" name="BMC Genomics">
        <title>Genome sequencing of four Aureobasidium pullulans varieties: biotechnological potential, stress tolerance, and description of new species.</title>
        <authorList>
            <person name="Gostin Ar C."/>
            <person name="Ohm R.A."/>
            <person name="Kogej T."/>
            <person name="Sonjak S."/>
            <person name="Turk M."/>
            <person name="Zajc J."/>
            <person name="Zalar P."/>
            <person name="Grube M."/>
            <person name="Sun H."/>
            <person name="Han J."/>
            <person name="Sharma A."/>
            <person name="Chiniquy J."/>
            <person name="Ngan C.Y."/>
            <person name="Lipzen A."/>
            <person name="Barry K."/>
            <person name="Grigoriev I.V."/>
            <person name="Gunde-Cimerman N."/>
        </authorList>
    </citation>
    <scope>NUCLEOTIDE SEQUENCE [LARGE SCALE GENOMIC DNA]</scope>
    <source>
        <strain evidence="2 3">CBS 147.97</strain>
    </source>
</reference>
<feature type="region of interest" description="Disordered" evidence="1">
    <location>
        <begin position="27"/>
        <end position="62"/>
    </location>
</feature>
<keyword evidence="3" id="KW-1185">Reference proteome</keyword>
<dbReference type="GeneID" id="25417389"/>
<dbReference type="Proteomes" id="UP000027730">
    <property type="component" value="Unassembled WGS sequence"/>
</dbReference>
<proteinExistence type="predicted"/>
<dbReference type="EMBL" id="KL584717">
    <property type="protein sequence ID" value="KEQ70567.1"/>
    <property type="molecule type" value="Genomic_DNA"/>
</dbReference>
<organism evidence="2 3">
    <name type="scientific">Aureobasidium namibiae CBS 147.97</name>
    <dbReference type="NCBI Taxonomy" id="1043004"/>
    <lineage>
        <taxon>Eukaryota</taxon>
        <taxon>Fungi</taxon>
        <taxon>Dikarya</taxon>
        <taxon>Ascomycota</taxon>
        <taxon>Pezizomycotina</taxon>
        <taxon>Dothideomycetes</taxon>
        <taxon>Dothideomycetidae</taxon>
        <taxon>Dothideales</taxon>
        <taxon>Saccotheciaceae</taxon>
        <taxon>Aureobasidium</taxon>
    </lineage>
</organism>
<evidence type="ECO:0000313" key="2">
    <source>
        <dbReference type="EMBL" id="KEQ70567.1"/>
    </source>
</evidence>
<evidence type="ECO:0000313" key="3">
    <source>
        <dbReference type="Proteomes" id="UP000027730"/>
    </source>
</evidence>
<dbReference type="AlphaFoldDB" id="A0A074WL88"/>
<name>A0A074WL88_9PEZI</name>